<accession>A0A0D9WEC6</accession>
<reference evidence="3" key="2">
    <citation type="submission" date="2013-12" db="EMBL/GenBank/DDBJ databases">
        <authorList>
            <person name="Yu Y."/>
            <person name="Lee S."/>
            <person name="de Baynast K."/>
            <person name="Wissotski M."/>
            <person name="Liu L."/>
            <person name="Talag J."/>
            <person name="Goicoechea J."/>
            <person name="Angelova A."/>
            <person name="Jetty R."/>
            <person name="Kudrna D."/>
            <person name="Golser W."/>
            <person name="Rivera L."/>
            <person name="Zhang J."/>
            <person name="Wing R."/>
        </authorList>
    </citation>
    <scope>NUCLEOTIDE SEQUENCE</scope>
</reference>
<sequence>MQLPLRRALSTAASVRRARALHTAAASPPSRTPPWAMIYHTPPVRSTAPRATFLLAEPPCPSHIHVPDHLIDRRPSSDPDDGDTECLLGGLPSATSGDGLLLLTYVDMHSPAVASHITGAREHKLFALDNDPRITRFVCNPLTGELFRLPDIDGPKPRPSVGLLTRSDAGHGPPDRYAVALLNDDGSSNGEERAFTMWRFLSQRGEWEKLVGLPCRLPLPRKMCTSVEAVAFDGRLWWVDPTWGAISADPFSDRPELRFVELPRGSVWPGIVRADLVRIGGMYQRMGVSEGRLRYVELSEKYPFVLSSFALDDDGSGWTLEHRVALGRLCKEGISGGDHPSKQNNLRIGVIDPLNASVVCVLIGKLVVAVDMDMGKVLGCSPIDESFEDVPFIITAILKACVLPPWLGSSKIPCAVHLLYGMYKKIVYICNVPTNCELLIFFLWYNWSCRSIEGTPSSNNSKTLSDILVRVDRDKNS</sequence>
<reference evidence="2 3" key="1">
    <citation type="submission" date="2012-08" db="EMBL/GenBank/DDBJ databases">
        <title>Oryza genome evolution.</title>
        <authorList>
            <person name="Wing R.A."/>
        </authorList>
    </citation>
    <scope>NUCLEOTIDE SEQUENCE</scope>
</reference>
<feature type="domain" description="DUF1618" evidence="1">
    <location>
        <begin position="238"/>
        <end position="335"/>
    </location>
</feature>
<reference evidence="2" key="3">
    <citation type="submission" date="2015-04" db="UniProtKB">
        <authorList>
            <consortium name="EnsemblPlants"/>
        </authorList>
    </citation>
    <scope>IDENTIFICATION</scope>
</reference>
<evidence type="ECO:0000259" key="1">
    <source>
        <dbReference type="Pfam" id="PF07762"/>
    </source>
</evidence>
<protein>
    <recommendedName>
        <fullName evidence="1">DUF1618 domain-containing protein</fullName>
    </recommendedName>
</protein>
<organism evidence="2 3">
    <name type="scientific">Leersia perrieri</name>
    <dbReference type="NCBI Taxonomy" id="77586"/>
    <lineage>
        <taxon>Eukaryota</taxon>
        <taxon>Viridiplantae</taxon>
        <taxon>Streptophyta</taxon>
        <taxon>Embryophyta</taxon>
        <taxon>Tracheophyta</taxon>
        <taxon>Spermatophyta</taxon>
        <taxon>Magnoliopsida</taxon>
        <taxon>Liliopsida</taxon>
        <taxon>Poales</taxon>
        <taxon>Poaceae</taxon>
        <taxon>BOP clade</taxon>
        <taxon>Oryzoideae</taxon>
        <taxon>Oryzeae</taxon>
        <taxon>Oryzinae</taxon>
        <taxon>Leersia</taxon>
    </lineage>
</organism>
<evidence type="ECO:0000313" key="3">
    <source>
        <dbReference type="Proteomes" id="UP000032180"/>
    </source>
</evidence>
<keyword evidence="3" id="KW-1185">Reference proteome</keyword>
<dbReference type="PANTHER" id="PTHR33086">
    <property type="entry name" value="OS05G0468200 PROTEIN-RELATED"/>
    <property type="match status" value="1"/>
</dbReference>
<evidence type="ECO:0000313" key="2">
    <source>
        <dbReference type="EnsemblPlants" id="LPERR05G07320.1"/>
    </source>
</evidence>
<dbReference type="HOGENOM" id="CLU_038425_0_0_1"/>
<dbReference type="AlphaFoldDB" id="A0A0D9WEC6"/>
<dbReference type="Gramene" id="LPERR05G07320.1">
    <property type="protein sequence ID" value="LPERR05G07320.1"/>
    <property type="gene ID" value="LPERR05G07320"/>
</dbReference>
<dbReference type="Proteomes" id="UP000032180">
    <property type="component" value="Chromosome 5"/>
</dbReference>
<name>A0A0D9WEC6_9ORYZ</name>
<dbReference type="Pfam" id="PF07762">
    <property type="entry name" value="DUF1618"/>
    <property type="match status" value="1"/>
</dbReference>
<dbReference type="InterPro" id="IPR011676">
    <property type="entry name" value="DUF1618"/>
</dbReference>
<proteinExistence type="predicted"/>
<dbReference type="EnsemblPlants" id="LPERR05G07320.1">
    <property type="protein sequence ID" value="LPERR05G07320.1"/>
    <property type="gene ID" value="LPERR05G07320"/>
</dbReference>
<dbReference type="STRING" id="77586.A0A0D9WEC6"/>
<dbReference type="PANTHER" id="PTHR33086:SF98">
    <property type="entry name" value="OS05G0468200 PROTEIN"/>
    <property type="match status" value="1"/>
</dbReference>